<evidence type="ECO:0000313" key="3">
    <source>
        <dbReference type="Proteomes" id="UP000292568"/>
    </source>
</evidence>
<dbReference type="InterPro" id="IPR011059">
    <property type="entry name" value="Metal-dep_hydrolase_composite"/>
</dbReference>
<evidence type="ECO:0000256" key="1">
    <source>
        <dbReference type="SAM" id="MobiDB-lite"/>
    </source>
</evidence>
<accession>A0A4Q4ZYP9</accession>
<dbReference type="Gene3D" id="2.30.40.10">
    <property type="entry name" value="Urease, subunit C, domain 1"/>
    <property type="match status" value="1"/>
</dbReference>
<reference evidence="2 3" key="1">
    <citation type="submission" date="2018-12" db="EMBL/GenBank/DDBJ databases">
        <title>Unveiling genomic diversity among members of the Bifidobacterium pseudolongum species, a widely distributed gut commensal of the animal kingdom.</title>
        <authorList>
            <person name="Lugli G.A."/>
            <person name="Duranti S."/>
            <person name="Albert K."/>
            <person name="Mancabelli L."/>
            <person name="Napoli S."/>
            <person name="Viappiani A."/>
            <person name="Anzalone R."/>
            <person name="Longhi G."/>
            <person name="Milani C."/>
            <person name="Turroni F."/>
            <person name="Alessandri G."/>
            <person name="Sela D.A."/>
            <person name="Van Sinderen D."/>
            <person name="Ventura M."/>
        </authorList>
    </citation>
    <scope>NUCLEOTIDE SEQUENCE [LARGE SCALE GENOMIC DNA]</scope>
    <source>
        <strain evidence="2 3">2093B</strain>
    </source>
</reference>
<dbReference type="Gene3D" id="3.20.20.140">
    <property type="entry name" value="Metal-dependent hydrolases"/>
    <property type="match status" value="1"/>
</dbReference>
<name>A0A4Q4ZYP9_9BIFI</name>
<dbReference type="Proteomes" id="UP000292568">
    <property type="component" value="Unassembled WGS sequence"/>
</dbReference>
<dbReference type="GO" id="GO:0016810">
    <property type="term" value="F:hydrolase activity, acting on carbon-nitrogen (but not peptide) bonds"/>
    <property type="evidence" value="ECO:0007669"/>
    <property type="project" value="InterPro"/>
</dbReference>
<dbReference type="EMBL" id="RYUH01000015">
    <property type="protein sequence ID" value="RYQ08484.1"/>
    <property type="molecule type" value="Genomic_DNA"/>
</dbReference>
<protein>
    <submittedName>
        <fullName evidence="2">N-acetylglucosamine-6-phosphate deacetylase</fullName>
    </submittedName>
</protein>
<feature type="region of interest" description="Disordered" evidence="1">
    <location>
        <begin position="1"/>
        <end position="32"/>
    </location>
</feature>
<organism evidence="2 3">
    <name type="scientific">Bifidobacterium pseudolongum subsp. globosum</name>
    <dbReference type="NCBI Taxonomy" id="1690"/>
    <lineage>
        <taxon>Bacteria</taxon>
        <taxon>Bacillati</taxon>
        <taxon>Actinomycetota</taxon>
        <taxon>Actinomycetes</taxon>
        <taxon>Bifidobacteriales</taxon>
        <taxon>Bifidobacteriaceae</taxon>
        <taxon>Bifidobacterium</taxon>
    </lineage>
</organism>
<evidence type="ECO:0000313" key="2">
    <source>
        <dbReference type="EMBL" id="RYQ08484.1"/>
    </source>
</evidence>
<comment type="caution">
    <text evidence="2">The sequence shown here is derived from an EMBL/GenBank/DDBJ whole genome shotgun (WGS) entry which is preliminary data.</text>
</comment>
<dbReference type="AlphaFoldDB" id="A0A4Q4ZYP9"/>
<proteinExistence type="predicted"/>
<gene>
    <name evidence="2" type="ORF">PG2093B_1624</name>
</gene>
<sequence>MQHEQSSEPDGISRSPQARQAEAERIAQSFERPPQAFGIVNATRIDARGIAPDSWAISEDGVISETGTSAQAFEAAAERHGIVEESRFDAHGMLLVPGYVDIHAHGAWGKSFDDGADGIRTAHAGVRQVDFDMHHVLRGELGAVRDARLAICEGRVREPLAERERRVLCQVRVAVAMLPAYLVVEDRQLPCMARERDRQTPARLGHAEDDLGDRAAARPRFGCPMLTWLKPSL</sequence>